<gene>
    <name evidence="5" type="ORF">SD71_03900</name>
</gene>
<dbReference type="CDD" id="cd07721">
    <property type="entry name" value="yflN-like_MBL-fold"/>
    <property type="match status" value="1"/>
</dbReference>
<dbReference type="Gene3D" id="3.60.15.10">
    <property type="entry name" value="Ribonuclease Z/Hydroxyacylglutathione hydrolase-like"/>
    <property type="match status" value="1"/>
</dbReference>
<dbReference type="EMBL" id="JXAL01000002">
    <property type="protein sequence ID" value="KIL37115.1"/>
    <property type="molecule type" value="Genomic_DNA"/>
</dbReference>
<dbReference type="Proteomes" id="UP000054526">
    <property type="component" value="Unassembled WGS sequence"/>
</dbReference>
<dbReference type="InterPro" id="IPR036866">
    <property type="entry name" value="RibonucZ/Hydroxyglut_hydro"/>
</dbReference>
<protein>
    <submittedName>
        <fullName evidence="5">Metallo-beta-lactamase family protein</fullName>
    </submittedName>
</protein>
<evidence type="ECO:0000256" key="2">
    <source>
        <dbReference type="ARBA" id="ARBA00034301"/>
    </source>
</evidence>
<feature type="domain" description="Metallo-beta-lactamase" evidence="4">
    <location>
        <begin position="22"/>
        <end position="231"/>
    </location>
</feature>
<dbReference type="Pfam" id="PF00753">
    <property type="entry name" value="Lactamase_B"/>
    <property type="match status" value="1"/>
</dbReference>
<comment type="catalytic activity">
    <reaction evidence="3">
        <text>3',5'-cyclic UMP + H2O = UMP + H(+)</text>
        <dbReference type="Rhea" id="RHEA:70575"/>
        <dbReference type="ChEBI" id="CHEBI:15377"/>
        <dbReference type="ChEBI" id="CHEBI:15378"/>
        <dbReference type="ChEBI" id="CHEBI:57865"/>
        <dbReference type="ChEBI" id="CHEBI:184387"/>
    </reaction>
    <physiologicalReaction direction="left-to-right" evidence="3">
        <dbReference type="Rhea" id="RHEA:70576"/>
    </physiologicalReaction>
</comment>
<reference evidence="5 6" key="1">
    <citation type="submission" date="2014-12" db="EMBL/GenBank/DDBJ databases">
        <title>Draft genome sequence of Cohnella kolymensis strain B-2846.</title>
        <authorList>
            <person name="Karlyshev A.V."/>
            <person name="Kudryashova E.B."/>
        </authorList>
    </citation>
    <scope>NUCLEOTIDE SEQUENCE [LARGE SCALE GENOMIC DNA]</scope>
    <source>
        <strain evidence="5 6">VKM B-2846</strain>
    </source>
</reference>
<dbReference type="InterPro" id="IPR001279">
    <property type="entry name" value="Metallo-B-lactamas"/>
</dbReference>
<comment type="function">
    <text evidence="2">Counteracts the endogenous Pycsar antiviral defense system. Phosphodiesterase that enables metal-dependent hydrolysis of host cyclic nucleotide Pycsar defense signals such as cCMP and cUMP.</text>
</comment>
<accession>A0ABR5A818</accession>
<dbReference type="PANTHER" id="PTHR42951:SF17">
    <property type="entry name" value="METALLO-BETA-LACTAMASE DOMAIN-CONTAINING PROTEIN"/>
    <property type="match status" value="1"/>
</dbReference>
<name>A0ABR5A818_9BACL</name>
<dbReference type="InterPro" id="IPR050855">
    <property type="entry name" value="NDM-1-like"/>
</dbReference>
<dbReference type="PANTHER" id="PTHR42951">
    <property type="entry name" value="METALLO-BETA-LACTAMASE DOMAIN-CONTAINING"/>
    <property type="match status" value="1"/>
</dbReference>
<evidence type="ECO:0000256" key="1">
    <source>
        <dbReference type="ARBA" id="ARBA00034221"/>
    </source>
</evidence>
<organism evidence="5 6">
    <name type="scientific">Cohnella kolymensis</name>
    <dbReference type="NCBI Taxonomy" id="1590652"/>
    <lineage>
        <taxon>Bacteria</taxon>
        <taxon>Bacillati</taxon>
        <taxon>Bacillota</taxon>
        <taxon>Bacilli</taxon>
        <taxon>Bacillales</taxon>
        <taxon>Paenibacillaceae</taxon>
        <taxon>Cohnella</taxon>
    </lineage>
</organism>
<comment type="catalytic activity">
    <reaction evidence="1">
        <text>3',5'-cyclic CMP + H2O = CMP + H(+)</text>
        <dbReference type="Rhea" id="RHEA:72675"/>
        <dbReference type="ChEBI" id="CHEBI:15377"/>
        <dbReference type="ChEBI" id="CHEBI:15378"/>
        <dbReference type="ChEBI" id="CHEBI:58003"/>
        <dbReference type="ChEBI" id="CHEBI:60377"/>
    </reaction>
    <physiologicalReaction direction="left-to-right" evidence="1">
        <dbReference type="Rhea" id="RHEA:72676"/>
    </physiologicalReaction>
</comment>
<dbReference type="SMART" id="SM00849">
    <property type="entry name" value="Lactamase_B"/>
    <property type="match status" value="1"/>
</dbReference>
<comment type="caution">
    <text evidence="5">The sequence shown here is derived from an EMBL/GenBank/DDBJ whole genome shotgun (WGS) entry which is preliminary data.</text>
</comment>
<evidence type="ECO:0000256" key="3">
    <source>
        <dbReference type="ARBA" id="ARBA00048505"/>
    </source>
</evidence>
<sequence>MKWREAWMEDLPADITYLRTAIANVVLVGDQSSKDWVLVDTGIKGYADKILEAAKERFGPAPPKAIILTHGHFDHIGSLEGLLESWNVPVYAHERELPFLTGKDDYPEPDPTVGGGLLSRISPLFPRSGIDISGRVHALPADGSIPRMPGWRWIPTPGHTQGHISLFRESDRALIAGDAFTSVKEESLIANLTQEEDIHRPPAYFTTDWDAAWESVKKLEALKPLYAVTGHGPAMAGQELQTSLARLARDFETIAIPEHGRYVHQND</sequence>
<evidence type="ECO:0000313" key="5">
    <source>
        <dbReference type="EMBL" id="KIL37115.1"/>
    </source>
</evidence>
<dbReference type="SUPFAM" id="SSF56281">
    <property type="entry name" value="Metallo-hydrolase/oxidoreductase"/>
    <property type="match status" value="1"/>
</dbReference>
<keyword evidence="6" id="KW-1185">Reference proteome</keyword>
<evidence type="ECO:0000313" key="6">
    <source>
        <dbReference type="Proteomes" id="UP000054526"/>
    </source>
</evidence>
<proteinExistence type="predicted"/>
<evidence type="ECO:0000259" key="4">
    <source>
        <dbReference type="SMART" id="SM00849"/>
    </source>
</evidence>